<keyword evidence="8 13" id="KW-0175">Coiled coil</keyword>
<feature type="coiled-coil region" evidence="13">
    <location>
        <begin position="318"/>
        <end position="345"/>
    </location>
</feature>
<evidence type="ECO:0000313" key="17">
    <source>
        <dbReference type="EMBL" id="CAD5125363.1"/>
    </source>
</evidence>
<feature type="transmembrane region" description="Helical" evidence="15">
    <location>
        <begin position="259"/>
        <end position="276"/>
    </location>
</feature>
<comment type="caution">
    <text evidence="17">The sequence shown here is derived from an EMBL/GenBank/DDBJ whole genome shotgun (WGS) entry which is preliminary data.</text>
</comment>
<dbReference type="Proteomes" id="UP000549394">
    <property type="component" value="Unassembled WGS sequence"/>
</dbReference>
<feature type="compositionally biased region" description="Low complexity" evidence="14">
    <location>
        <begin position="554"/>
        <end position="568"/>
    </location>
</feature>
<evidence type="ECO:0000256" key="3">
    <source>
        <dbReference type="ARBA" id="ARBA00022448"/>
    </source>
</evidence>
<name>A0A7I8WB53_9ANNE</name>
<keyword evidence="9" id="KW-0406">Ion transport</keyword>
<dbReference type="PANTHER" id="PTHR46480:SF1">
    <property type="entry name" value="VOLTAGE-GATED HYDROGEN CHANNEL 1"/>
    <property type="match status" value="1"/>
</dbReference>
<evidence type="ECO:0000256" key="7">
    <source>
        <dbReference type="ARBA" id="ARBA00022989"/>
    </source>
</evidence>
<dbReference type="OrthoDB" id="427456at2759"/>
<dbReference type="GO" id="GO:0030171">
    <property type="term" value="F:voltage-gated proton channel activity"/>
    <property type="evidence" value="ECO:0007669"/>
    <property type="project" value="InterPro"/>
</dbReference>
<feature type="compositionally biased region" description="Basic and acidic residues" evidence="14">
    <location>
        <begin position="569"/>
        <end position="585"/>
    </location>
</feature>
<evidence type="ECO:0000256" key="15">
    <source>
        <dbReference type="SAM" id="Phobius"/>
    </source>
</evidence>
<keyword evidence="7 15" id="KW-1133">Transmembrane helix</keyword>
<evidence type="ECO:0000256" key="1">
    <source>
        <dbReference type="ARBA" id="ARBA00004651"/>
    </source>
</evidence>
<dbReference type="InterPro" id="IPR031846">
    <property type="entry name" value="Hvcn1"/>
</dbReference>
<evidence type="ECO:0000256" key="11">
    <source>
        <dbReference type="ARBA" id="ARBA00023303"/>
    </source>
</evidence>
<evidence type="ECO:0000256" key="2">
    <source>
        <dbReference type="ARBA" id="ARBA00015897"/>
    </source>
</evidence>
<dbReference type="GO" id="GO:0005886">
    <property type="term" value="C:plasma membrane"/>
    <property type="evidence" value="ECO:0007669"/>
    <property type="project" value="UniProtKB-SubCell"/>
</dbReference>
<evidence type="ECO:0000256" key="12">
    <source>
        <dbReference type="ARBA" id="ARBA00031989"/>
    </source>
</evidence>
<feature type="region of interest" description="Disordered" evidence="14">
    <location>
        <begin position="415"/>
        <end position="468"/>
    </location>
</feature>
<evidence type="ECO:0000256" key="14">
    <source>
        <dbReference type="SAM" id="MobiDB-lite"/>
    </source>
</evidence>
<sequence length="604" mass="67068">MHKESEGKTYTRLSQYGSRCEWLKDEKFLKDLEDDSVDSELLDEELRSLQDDEPKTWRGKLVKLLESNPLQILLCVLVLIDAGVVIAEILLDLHAIRGQYEETQSHLDNVLGFIRVAHAEELRGYEGSNVDHILSLLSMPDNSPNVSSASMQMRRLCEYSQKSESVTTNGEESSSPSATSSSTPPPYLSEQGVGGGFSNDSHYLSNEPVSHTYSKSKFLLKIAHSLHFCSITILGIFVIQVLLKVIGMGLEFFKHKMEIFDAVIIVASFALDLVFLKGIGEVQGEEAAALLIVFLLWRILRVINGIMVTAKQRQEFRIKLQKRARRRAEKKIELLEDEKHLKDKEIHALKFLCQQSGASEEDIAACRPRRQPQRLDTSTGLTSVASLSLSLSMSMSAGLLNNIARSHPMLNRRESLMDASSSSSSSSTGRMRRSDANNSRSPRLRSSSSPRLARSLTPDPPSRKPFTDFSALNPLLQLRQERAADGLAPTPSLNVTNAGNSEKQLTDIHVIEEVSEVSEETDTESVCSPVIAPLVKLCPPPPPPPPEPLPPHLAYPLNESADAAARALAARDSDTSNPPDSDKQSNHQQVYDLQHFKSYNDYIY</sequence>
<comment type="subcellular location">
    <subcellularLocation>
        <location evidence="1">Cell membrane</location>
        <topology evidence="1">Multi-pass membrane protein</topology>
    </subcellularLocation>
</comment>
<protein>
    <recommendedName>
        <fullName evidence="2">Voltage-gated hydrogen channel 1</fullName>
    </recommendedName>
    <alternativeName>
        <fullName evidence="12">Hydrogen voltage-gated channel 1</fullName>
    </alternativeName>
</protein>
<feature type="region of interest" description="Disordered" evidence="14">
    <location>
        <begin position="162"/>
        <end position="191"/>
    </location>
</feature>
<evidence type="ECO:0000256" key="10">
    <source>
        <dbReference type="ARBA" id="ARBA00023136"/>
    </source>
</evidence>
<dbReference type="AlphaFoldDB" id="A0A7I8WB53"/>
<dbReference type="Gene3D" id="1.20.120.350">
    <property type="entry name" value="Voltage-gated potassium channels. Chain C"/>
    <property type="match status" value="1"/>
</dbReference>
<feature type="domain" description="Ion transport" evidence="16">
    <location>
        <begin position="224"/>
        <end position="306"/>
    </location>
</feature>
<keyword evidence="6" id="KW-0851">Voltage-gated channel</keyword>
<keyword evidence="10 15" id="KW-0472">Membrane</keyword>
<dbReference type="Pfam" id="PF00520">
    <property type="entry name" value="Ion_trans"/>
    <property type="match status" value="1"/>
</dbReference>
<evidence type="ECO:0000256" key="6">
    <source>
        <dbReference type="ARBA" id="ARBA00022882"/>
    </source>
</evidence>
<dbReference type="EMBL" id="CAJFCJ010000026">
    <property type="protein sequence ID" value="CAD5125363.1"/>
    <property type="molecule type" value="Genomic_DNA"/>
</dbReference>
<feature type="compositionally biased region" description="Polar residues" evidence="14">
    <location>
        <begin position="162"/>
        <end position="172"/>
    </location>
</feature>
<feature type="compositionally biased region" description="Low complexity" evidence="14">
    <location>
        <begin position="436"/>
        <end position="455"/>
    </location>
</feature>
<proteinExistence type="predicted"/>
<accession>A0A7I8WB53</accession>
<feature type="region of interest" description="Disordered" evidence="14">
    <location>
        <begin position="539"/>
        <end position="604"/>
    </location>
</feature>
<keyword evidence="11" id="KW-0407">Ion channel</keyword>
<feature type="compositionally biased region" description="Low complexity" evidence="14">
    <location>
        <begin position="173"/>
        <end position="182"/>
    </location>
</feature>
<dbReference type="InterPro" id="IPR005821">
    <property type="entry name" value="Ion_trans_dom"/>
</dbReference>
<dbReference type="InterPro" id="IPR027359">
    <property type="entry name" value="Volt_channel_dom_sf"/>
</dbReference>
<feature type="transmembrane region" description="Helical" evidence="15">
    <location>
        <begin position="288"/>
        <end position="310"/>
    </location>
</feature>
<evidence type="ECO:0000256" key="8">
    <source>
        <dbReference type="ARBA" id="ARBA00023054"/>
    </source>
</evidence>
<reference evidence="17 18" key="1">
    <citation type="submission" date="2020-08" db="EMBL/GenBank/DDBJ databases">
        <authorList>
            <person name="Hejnol A."/>
        </authorList>
    </citation>
    <scope>NUCLEOTIDE SEQUENCE [LARGE SCALE GENOMIC DNA]</scope>
</reference>
<keyword evidence="4" id="KW-1003">Cell membrane</keyword>
<keyword evidence="3" id="KW-0813">Transport</keyword>
<evidence type="ECO:0000256" key="4">
    <source>
        <dbReference type="ARBA" id="ARBA00022475"/>
    </source>
</evidence>
<feature type="transmembrane region" description="Helical" evidence="15">
    <location>
        <begin position="70"/>
        <end position="91"/>
    </location>
</feature>
<keyword evidence="5 15" id="KW-0812">Transmembrane</keyword>
<organism evidence="17 18">
    <name type="scientific">Dimorphilus gyrociliatus</name>
    <dbReference type="NCBI Taxonomy" id="2664684"/>
    <lineage>
        <taxon>Eukaryota</taxon>
        <taxon>Metazoa</taxon>
        <taxon>Spiralia</taxon>
        <taxon>Lophotrochozoa</taxon>
        <taxon>Annelida</taxon>
        <taxon>Polychaeta</taxon>
        <taxon>Polychaeta incertae sedis</taxon>
        <taxon>Dinophilidae</taxon>
        <taxon>Dimorphilus</taxon>
    </lineage>
</organism>
<evidence type="ECO:0000256" key="13">
    <source>
        <dbReference type="SAM" id="Coils"/>
    </source>
</evidence>
<keyword evidence="18" id="KW-1185">Reference proteome</keyword>
<evidence type="ECO:0000313" key="18">
    <source>
        <dbReference type="Proteomes" id="UP000549394"/>
    </source>
</evidence>
<gene>
    <name evidence="17" type="ORF">DGYR_LOCUS12743</name>
</gene>
<evidence type="ECO:0000256" key="5">
    <source>
        <dbReference type="ARBA" id="ARBA00022692"/>
    </source>
</evidence>
<dbReference type="GO" id="GO:0034702">
    <property type="term" value="C:monoatomic ion channel complex"/>
    <property type="evidence" value="ECO:0007669"/>
    <property type="project" value="UniProtKB-KW"/>
</dbReference>
<evidence type="ECO:0000259" key="16">
    <source>
        <dbReference type="Pfam" id="PF00520"/>
    </source>
</evidence>
<feature type="compositionally biased region" description="Pro residues" evidence="14">
    <location>
        <begin position="539"/>
        <end position="553"/>
    </location>
</feature>
<feature type="transmembrane region" description="Helical" evidence="15">
    <location>
        <begin position="225"/>
        <end position="247"/>
    </location>
</feature>
<dbReference type="PANTHER" id="PTHR46480">
    <property type="entry name" value="F20B24.22"/>
    <property type="match status" value="1"/>
</dbReference>
<evidence type="ECO:0000256" key="9">
    <source>
        <dbReference type="ARBA" id="ARBA00023065"/>
    </source>
</evidence>